<gene>
    <name evidence="1" type="ORF">PR048_031759</name>
</gene>
<dbReference type="Proteomes" id="UP001159363">
    <property type="component" value="Chromosome 14"/>
</dbReference>
<protein>
    <submittedName>
        <fullName evidence="1">Uncharacterized protein</fullName>
    </submittedName>
</protein>
<comment type="caution">
    <text evidence="1">The sequence shown here is derived from an EMBL/GenBank/DDBJ whole genome shotgun (WGS) entry which is preliminary data.</text>
</comment>
<organism evidence="1 2">
    <name type="scientific">Dryococelus australis</name>
    <dbReference type="NCBI Taxonomy" id="614101"/>
    <lineage>
        <taxon>Eukaryota</taxon>
        <taxon>Metazoa</taxon>
        <taxon>Ecdysozoa</taxon>
        <taxon>Arthropoda</taxon>
        <taxon>Hexapoda</taxon>
        <taxon>Insecta</taxon>
        <taxon>Pterygota</taxon>
        <taxon>Neoptera</taxon>
        <taxon>Polyneoptera</taxon>
        <taxon>Phasmatodea</taxon>
        <taxon>Verophasmatodea</taxon>
        <taxon>Anareolatae</taxon>
        <taxon>Phasmatidae</taxon>
        <taxon>Eurycanthinae</taxon>
        <taxon>Dryococelus</taxon>
    </lineage>
</organism>
<evidence type="ECO:0000313" key="2">
    <source>
        <dbReference type="Proteomes" id="UP001159363"/>
    </source>
</evidence>
<proteinExistence type="predicted"/>
<accession>A0ABQ9G665</accession>
<sequence>MYPEHSTPVVGELPLCRRTFLSQLLPEDYNYRVTKVLPPFCDLRKASEYIPSQIGKADPIPGYFDMPQNKIVNGKEGNLHCTVMLAVTADGQDLLPYIIFKWMTMPKRC</sequence>
<reference evidence="1 2" key="1">
    <citation type="submission" date="2023-02" db="EMBL/GenBank/DDBJ databases">
        <title>LHISI_Scaffold_Assembly.</title>
        <authorList>
            <person name="Stuart O.P."/>
            <person name="Cleave R."/>
            <person name="Magrath M.J.L."/>
            <person name="Mikheyev A.S."/>
        </authorList>
    </citation>
    <scope>NUCLEOTIDE SEQUENCE [LARGE SCALE GENOMIC DNA]</scope>
    <source>
        <strain evidence="1">Daus_M_001</strain>
        <tissue evidence="1">Leg muscle</tissue>
    </source>
</reference>
<evidence type="ECO:0000313" key="1">
    <source>
        <dbReference type="EMBL" id="KAJ8867950.1"/>
    </source>
</evidence>
<dbReference type="EMBL" id="JARBHB010000015">
    <property type="protein sequence ID" value="KAJ8867950.1"/>
    <property type="molecule type" value="Genomic_DNA"/>
</dbReference>
<name>A0ABQ9G665_9NEOP</name>
<keyword evidence="2" id="KW-1185">Reference proteome</keyword>